<dbReference type="Proteomes" id="UP001501231">
    <property type="component" value="Unassembled WGS sequence"/>
</dbReference>
<comment type="caution">
    <text evidence="1">The sequence shown here is derived from an EMBL/GenBank/DDBJ whole genome shotgun (WGS) entry which is preliminary data.</text>
</comment>
<evidence type="ECO:0008006" key="3">
    <source>
        <dbReference type="Google" id="ProtNLM"/>
    </source>
</evidence>
<keyword evidence="2" id="KW-1185">Reference proteome</keyword>
<dbReference type="EMBL" id="BAAARW010000012">
    <property type="protein sequence ID" value="GAA2424241.1"/>
    <property type="molecule type" value="Genomic_DNA"/>
</dbReference>
<reference evidence="1 2" key="1">
    <citation type="journal article" date="2019" name="Int. J. Syst. Evol. Microbiol.">
        <title>The Global Catalogue of Microorganisms (GCM) 10K type strain sequencing project: providing services to taxonomists for standard genome sequencing and annotation.</title>
        <authorList>
            <consortium name="The Broad Institute Genomics Platform"/>
            <consortium name="The Broad Institute Genome Sequencing Center for Infectious Disease"/>
            <person name="Wu L."/>
            <person name="Ma J."/>
        </authorList>
    </citation>
    <scope>NUCLEOTIDE SEQUENCE [LARGE SCALE GENOMIC DNA]</scope>
    <source>
        <strain evidence="1 2">JCM 3325</strain>
    </source>
</reference>
<dbReference type="RefSeq" id="WP_344590659.1">
    <property type="nucleotide sequence ID" value="NZ_BAAARW010000012.1"/>
</dbReference>
<evidence type="ECO:0000313" key="2">
    <source>
        <dbReference type="Proteomes" id="UP001501231"/>
    </source>
</evidence>
<name>A0ABN3J9Y6_9ACTN</name>
<gene>
    <name evidence="1" type="ORF">GCM10010191_40660</name>
</gene>
<evidence type="ECO:0000313" key="1">
    <source>
        <dbReference type="EMBL" id="GAA2424241.1"/>
    </source>
</evidence>
<protein>
    <recommendedName>
        <fullName evidence="3">DUF5753 domain-containing protein</fullName>
    </recommendedName>
</protein>
<proteinExistence type="predicted"/>
<organism evidence="1 2">
    <name type="scientific">Actinomadura vinacea</name>
    <dbReference type="NCBI Taxonomy" id="115336"/>
    <lineage>
        <taxon>Bacteria</taxon>
        <taxon>Bacillati</taxon>
        <taxon>Actinomycetota</taxon>
        <taxon>Actinomycetes</taxon>
        <taxon>Streptosporangiales</taxon>
        <taxon>Thermomonosporaceae</taxon>
        <taxon>Actinomadura</taxon>
    </lineage>
</organism>
<accession>A0ABN3J9Y6</accession>
<sequence length="87" mass="9653">MSLGIIPWAWERDVGGFGVWLDETFLISDDRLVTVELVSGYLSIMTPEEAGGYLRAWERMVALAVYGDQAVALIRGALAALDEYEDQ</sequence>